<sequence>MFWDKLSEQLIFAGMEAESSDDIFEKMGSALIDSGKCRESYIEALKEREKVFPTGILVQDTGVAIPHTDPEHVIDSAIAIAVLKNPVEFYHMGTNPSEGMKVSVTFVIMLAIAGKQHLEMLQKAIQLIQDQDVLQNLIQAEDAAHMIQIIKDKEEKEHENS</sequence>
<dbReference type="InterPro" id="IPR002178">
    <property type="entry name" value="PTS_EIIA_type-2_dom"/>
</dbReference>
<dbReference type="InterPro" id="IPR051541">
    <property type="entry name" value="PTS_SugarTrans_NitroReg"/>
</dbReference>
<dbReference type="Proteomes" id="UP000613208">
    <property type="component" value="Unassembled WGS sequence"/>
</dbReference>
<reference evidence="2" key="1">
    <citation type="submission" date="2020-06" db="EMBL/GenBank/DDBJ databases">
        <title>Characterization of fructooligosaccharide metabolism and fructooligosaccharide-degrading enzymes in human commensal butyrate producers.</title>
        <authorList>
            <person name="Tanno H."/>
            <person name="Fujii T."/>
            <person name="Hirano K."/>
            <person name="Maeno S."/>
            <person name="Tonozuka T."/>
            <person name="Sakamoto M."/>
            <person name="Ohkuma M."/>
            <person name="Tochio T."/>
            <person name="Endo A."/>
        </authorList>
    </citation>
    <scope>NUCLEOTIDE SEQUENCE</scope>
    <source>
        <strain evidence="2">JCM 17466</strain>
    </source>
</reference>
<proteinExistence type="predicted"/>
<organism evidence="2 3">
    <name type="scientific">Anaerostipes butyraticus</name>
    <dbReference type="NCBI Taxonomy" id="645466"/>
    <lineage>
        <taxon>Bacteria</taxon>
        <taxon>Bacillati</taxon>
        <taxon>Bacillota</taxon>
        <taxon>Clostridia</taxon>
        <taxon>Lachnospirales</taxon>
        <taxon>Lachnospiraceae</taxon>
        <taxon>Anaerostipes</taxon>
    </lineage>
</organism>
<dbReference type="RefSeq" id="WP_201309580.1">
    <property type="nucleotide sequence ID" value="NZ_BLYI01000003.1"/>
</dbReference>
<dbReference type="EMBL" id="BLYI01000003">
    <property type="protein sequence ID" value="GFO83818.1"/>
    <property type="molecule type" value="Genomic_DNA"/>
</dbReference>
<dbReference type="PANTHER" id="PTHR47738:SF3">
    <property type="entry name" value="PHOSPHOTRANSFERASE SYSTEM MANNITOL_FRUCTOSE-SPECIFIC IIA DOMAIN CONTAINING PROTEIN"/>
    <property type="match status" value="1"/>
</dbReference>
<keyword evidence="3" id="KW-1185">Reference proteome</keyword>
<comment type="caution">
    <text evidence="2">The sequence shown here is derived from an EMBL/GenBank/DDBJ whole genome shotgun (WGS) entry which is preliminary data.</text>
</comment>
<evidence type="ECO:0000313" key="3">
    <source>
        <dbReference type="Proteomes" id="UP000613208"/>
    </source>
</evidence>
<feature type="domain" description="PTS EIIA type-2" evidence="1">
    <location>
        <begin position="4"/>
        <end position="153"/>
    </location>
</feature>
<dbReference type="AlphaFoldDB" id="A0A916Q3M6"/>
<name>A0A916Q3M6_9FIRM</name>
<keyword evidence="2" id="KW-0813">Transport</keyword>
<dbReference type="Gene3D" id="3.40.930.10">
    <property type="entry name" value="Mannitol-specific EII, Chain A"/>
    <property type="match status" value="1"/>
</dbReference>
<dbReference type="SUPFAM" id="SSF55804">
    <property type="entry name" value="Phoshotransferase/anion transport protein"/>
    <property type="match status" value="1"/>
</dbReference>
<accession>A0A916Q3M6</accession>
<dbReference type="PROSITE" id="PS51094">
    <property type="entry name" value="PTS_EIIA_TYPE_2"/>
    <property type="match status" value="1"/>
</dbReference>
<dbReference type="CDD" id="cd00211">
    <property type="entry name" value="PTS_IIA_fru"/>
    <property type="match status" value="1"/>
</dbReference>
<evidence type="ECO:0000313" key="2">
    <source>
        <dbReference type="EMBL" id="GFO83818.1"/>
    </source>
</evidence>
<gene>
    <name evidence="2" type="ORF">ANBU17_01650</name>
</gene>
<protein>
    <submittedName>
        <fullName evidence="2">PTS sugar transporter subunit IIA</fullName>
    </submittedName>
</protein>
<dbReference type="InterPro" id="IPR016152">
    <property type="entry name" value="PTrfase/Anion_transptr"/>
</dbReference>
<dbReference type="PANTHER" id="PTHR47738">
    <property type="entry name" value="PTS SYSTEM FRUCTOSE-LIKE EIIA COMPONENT-RELATED"/>
    <property type="match status" value="1"/>
</dbReference>
<keyword evidence="2" id="KW-0762">Sugar transport</keyword>
<evidence type="ECO:0000259" key="1">
    <source>
        <dbReference type="PROSITE" id="PS51094"/>
    </source>
</evidence>
<dbReference type="Pfam" id="PF00359">
    <property type="entry name" value="PTS_EIIA_2"/>
    <property type="match status" value="1"/>
</dbReference>